<evidence type="ECO:0000313" key="2">
    <source>
        <dbReference type="EMBL" id="MDR6630417.1"/>
    </source>
</evidence>
<evidence type="ECO:0000256" key="1">
    <source>
        <dbReference type="SAM" id="Coils"/>
    </source>
</evidence>
<name>A0AAW8LNX2_ACILW</name>
<dbReference type="RefSeq" id="WP_310077920.1">
    <property type="nucleotide sequence ID" value="NZ_JAVDSC010000012.1"/>
</dbReference>
<accession>A0AAW8LNX2</accession>
<dbReference type="EMBL" id="JAVDSC010000012">
    <property type="protein sequence ID" value="MDR6630417.1"/>
    <property type="molecule type" value="Genomic_DNA"/>
</dbReference>
<reference evidence="2" key="1">
    <citation type="submission" date="2023-07" db="EMBL/GenBank/DDBJ databases">
        <title>Sorghum-associated microbial communities from plants grown in Nebraska, USA.</title>
        <authorList>
            <person name="Schachtman D."/>
        </authorList>
    </citation>
    <scope>NUCLEOTIDE SEQUENCE</scope>
    <source>
        <strain evidence="2">BE44</strain>
    </source>
</reference>
<proteinExistence type="predicted"/>
<evidence type="ECO:0000313" key="3">
    <source>
        <dbReference type="Proteomes" id="UP001262767"/>
    </source>
</evidence>
<protein>
    <submittedName>
        <fullName evidence="2">Uncharacterized protein</fullName>
    </submittedName>
</protein>
<feature type="coiled-coil region" evidence="1">
    <location>
        <begin position="28"/>
        <end position="55"/>
    </location>
</feature>
<comment type="caution">
    <text evidence="2">The sequence shown here is derived from an EMBL/GenBank/DDBJ whole genome shotgun (WGS) entry which is preliminary data.</text>
</comment>
<organism evidence="2 3">
    <name type="scientific">Acinetobacter lwoffii</name>
    <dbReference type="NCBI Taxonomy" id="28090"/>
    <lineage>
        <taxon>Bacteria</taxon>
        <taxon>Pseudomonadati</taxon>
        <taxon>Pseudomonadota</taxon>
        <taxon>Gammaproteobacteria</taxon>
        <taxon>Moraxellales</taxon>
        <taxon>Moraxellaceae</taxon>
        <taxon>Acinetobacter</taxon>
    </lineage>
</organism>
<dbReference type="AlphaFoldDB" id="A0AAW8LNX2"/>
<sequence>MSQPLEEMTQAYAVAMLQSGVSPKDVPIKQLIELAEDIKRQARIADETLERHDKEDRRRRW</sequence>
<keyword evidence="1" id="KW-0175">Coiled coil</keyword>
<gene>
    <name evidence="2" type="ORF">J2X86_002472</name>
</gene>
<dbReference type="Proteomes" id="UP001262767">
    <property type="component" value="Unassembled WGS sequence"/>
</dbReference>